<reference evidence="4 5" key="1">
    <citation type="journal article" date="2021" name="Elife">
        <title>Chloroplast acquisition without the gene transfer in kleptoplastic sea slugs, Plakobranchus ocellatus.</title>
        <authorList>
            <person name="Maeda T."/>
            <person name="Takahashi S."/>
            <person name="Yoshida T."/>
            <person name="Shimamura S."/>
            <person name="Takaki Y."/>
            <person name="Nagai Y."/>
            <person name="Toyoda A."/>
            <person name="Suzuki Y."/>
            <person name="Arimoto A."/>
            <person name="Ishii H."/>
            <person name="Satoh N."/>
            <person name="Nishiyama T."/>
            <person name="Hasebe M."/>
            <person name="Maruyama T."/>
            <person name="Minagawa J."/>
            <person name="Obokata J."/>
            <person name="Shigenobu S."/>
        </authorList>
    </citation>
    <scope>NUCLEOTIDE SEQUENCE [LARGE SCALE GENOMIC DNA]</scope>
</reference>
<evidence type="ECO:0000256" key="1">
    <source>
        <dbReference type="SAM" id="MobiDB-lite"/>
    </source>
</evidence>
<dbReference type="InterPro" id="IPR004875">
    <property type="entry name" value="DDE_SF_endonuclease_dom"/>
</dbReference>
<dbReference type="SUPFAM" id="SSF46689">
    <property type="entry name" value="Homeodomain-like"/>
    <property type="match status" value="1"/>
</dbReference>
<evidence type="ECO:0000259" key="3">
    <source>
        <dbReference type="Pfam" id="PF05225"/>
    </source>
</evidence>
<comment type="caution">
    <text evidence="4">The sequence shown here is derived from an EMBL/GenBank/DDBJ whole genome shotgun (WGS) entry which is preliminary data.</text>
</comment>
<dbReference type="Pfam" id="PF05225">
    <property type="entry name" value="HTH_psq"/>
    <property type="match status" value="1"/>
</dbReference>
<dbReference type="Proteomes" id="UP000762676">
    <property type="component" value="Unassembled WGS sequence"/>
</dbReference>
<dbReference type="AlphaFoldDB" id="A0AAV4HQD3"/>
<dbReference type="InterPro" id="IPR007889">
    <property type="entry name" value="HTH_Psq"/>
</dbReference>
<feature type="compositionally biased region" description="Polar residues" evidence="1">
    <location>
        <begin position="204"/>
        <end position="213"/>
    </location>
</feature>
<accession>A0AAV4HQD3</accession>
<keyword evidence="5" id="KW-1185">Reference proteome</keyword>
<dbReference type="EMBL" id="BMAT01005834">
    <property type="protein sequence ID" value="GFS00404.1"/>
    <property type="molecule type" value="Genomic_DNA"/>
</dbReference>
<dbReference type="GO" id="GO:0003677">
    <property type="term" value="F:DNA binding"/>
    <property type="evidence" value="ECO:0007669"/>
    <property type="project" value="InterPro"/>
</dbReference>
<evidence type="ECO:0000313" key="4">
    <source>
        <dbReference type="EMBL" id="GFS00404.1"/>
    </source>
</evidence>
<dbReference type="InterPro" id="IPR009057">
    <property type="entry name" value="Homeodomain-like_sf"/>
</dbReference>
<dbReference type="Pfam" id="PF03184">
    <property type="entry name" value="DDE_1"/>
    <property type="match status" value="1"/>
</dbReference>
<feature type="domain" description="DDE-1" evidence="2">
    <location>
        <begin position="16"/>
        <end position="71"/>
    </location>
</feature>
<gene>
    <name evidence="4" type="ORF">ElyMa_002813800</name>
</gene>
<feature type="region of interest" description="Disordered" evidence="1">
    <location>
        <begin position="131"/>
        <end position="232"/>
    </location>
</feature>
<protein>
    <submittedName>
        <fullName evidence="4">Jerky protein homolog-like</fullName>
    </submittedName>
</protein>
<feature type="compositionally biased region" description="Basic and acidic residues" evidence="1">
    <location>
        <begin position="217"/>
        <end position="228"/>
    </location>
</feature>
<sequence length="299" mass="32725">MVFLRNGGSSRPQVPILDSHHSHEVLEMLELAEEQQIHVLALPPHTTHVLQPLDRVVFKPMKTAYKKCCTEFLAGNPGQIINKVTWPRLLKETWTSTMLRELLQKAFAATGIFAVDRYRIPEDVFVPGESLQAAKRTPHIDAPTEPAAGTSMEPDAPTEPSAGTSMEPDAPTETAADTSMEPDTPTETAAGTSIEPDSPRETAAGTNMETDTPTEPAADRRDCHHFSSDNDQSFIPVKMAPYKNYGKDQLEKAVEAVKAGSLSIKKAAQQFSVPRATVFYKLNNRSPMEAAPRTILAPP</sequence>
<evidence type="ECO:0000259" key="2">
    <source>
        <dbReference type="Pfam" id="PF03184"/>
    </source>
</evidence>
<evidence type="ECO:0000313" key="5">
    <source>
        <dbReference type="Proteomes" id="UP000762676"/>
    </source>
</evidence>
<organism evidence="4 5">
    <name type="scientific">Elysia marginata</name>
    <dbReference type="NCBI Taxonomy" id="1093978"/>
    <lineage>
        <taxon>Eukaryota</taxon>
        <taxon>Metazoa</taxon>
        <taxon>Spiralia</taxon>
        <taxon>Lophotrochozoa</taxon>
        <taxon>Mollusca</taxon>
        <taxon>Gastropoda</taxon>
        <taxon>Heterobranchia</taxon>
        <taxon>Euthyneura</taxon>
        <taxon>Panpulmonata</taxon>
        <taxon>Sacoglossa</taxon>
        <taxon>Placobranchoidea</taxon>
        <taxon>Plakobranchidae</taxon>
        <taxon>Elysia</taxon>
    </lineage>
</organism>
<dbReference type="Gene3D" id="1.10.10.60">
    <property type="entry name" value="Homeodomain-like"/>
    <property type="match status" value="1"/>
</dbReference>
<proteinExistence type="predicted"/>
<name>A0AAV4HQD3_9GAST</name>
<feature type="domain" description="HTH psq-type" evidence="3">
    <location>
        <begin position="248"/>
        <end position="287"/>
    </location>
</feature>